<dbReference type="PANTHER" id="PTHR10742">
    <property type="entry name" value="FLAVIN MONOAMINE OXIDASE"/>
    <property type="match status" value="1"/>
</dbReference>
<dbReference type="Pfam" id="PF01593">
    <property type="entry name" value="Amino_oxidase"/>
    <property type="match status" value="1"/>
</dbReference>
<dbReference type="RefSeq" id="WP_111397232.1">
    <property type="nucleotide sequence ID" value="NZ_QKYU01000005.1"/>
</dbReference>
<evidence type="ECO:0000259" key="7">
    <source>
        <dbReference type="Pfam" id="PF01593"/>
    </source>
</evidence>
<dbReference type="InterPro" id="IPR050281">
    <property type="entry name" value="Flavin_monoamine_oxidase"/>
</dbReference>
<dbReference type="SUPFAM" id="SSF51905">
    <property type="entry name" value="FAD/NAD(P)-binding domain"/>
    <property type="match status" value="1"/>
</dbReference>
<organism evidence="8 9">
    <name type="scientific">Humitalea rosea</name>
    <dbReference type="NCBI Taxonomy" id="990373"/>
    <lineage>
        <taxon>Bacteria</taxon>
        <taxon>Pseudomonadati</taxon>
        <taxon>Pseudomonadota</taxon>
        <taxon>Alphaproteobacteria</taxon>
        <taxon>Acetobacterales</taxon>
        <taxon>Roseomonadaceae</taxon>
        <taxon>Humitalea</taxon>
    </lineage>
</organism>
<evidence type="ECO:0000256" key="2">
    <source>
        <dbReference type="ARBA" id="ARBA00005833"/>
    </source>
</evidence>
<keyword evidence="5" id="KW-0073">Auxin biosynthesis</keyword>
<protein>
    <recommendedName>
        <fullName evidence="4">Tryptophan 2-monooxygenase</fullName>
        <ecNumber evidence="3">1.13.12.3</ecNumber>
    </recommendedName>
</protein>
<dbReference type="Proteomes" id="UP000249688">
    <property type="component" value="Unassembled WGS sequence"/>
</dbReference>
<evidence type="ECO:0000256" key="6">
    <source>
        <dbReference type="ARBA" id="ARBA00047321"/>
    </source>
</evidence>
<dbReference type="PRINTS" id="PR00420">
    <property type="entry name" value="RNGMNOXGNASE"/>
</dbReference>
<sequence>MPDVLVIGAGAAGIAAARAIRDAGRSVLVLEARDRVGGRAWTRDTPWGPWDAGATWLHSGATNPLTPLARGLGIPLADHDSLGEDVTFIGGRRADASETAALAAARARFHRAIVRAEPRGQSVAEVVPREGDWAATVAAWEGEVISAAPLAALDLEDFAATLLDAPNLLPVGGVGALLARLAEGLPIRLGCPVLGLDWSGPGVVARTAAGAVAARAAIVTLPTPLLADFAFSPPLPEAQGRAAADLPLGLLTKVLLPAAGADRLDVPPFSGVDRQVAPGETLVTFILWPHGLPQAWGFLGGPVARALPAEGVVALMRAEIALRFGARGEAAFDWPQAIVSDWGDDPWARGAYSHARPGAAAARPRLAAPLAGGRLSLAGEACHTSLAGTVGGAWESGRAAARQALTALQ</sequence>
<evidence type="ECO:0000256" key="4">
    <source>
        <dbReference type="ARBA" id="ARBA00017871"/>
    </source>
</evidence>
<comment type="caution">
    <text evidence="8">The sequence shown here is derived from an EMBL/GenBank/DDBJ whole genome shotgun (WGS) entry which is preliminary data.</text>
</comment>
<keyword evidence="9" id="KW-1185">Reference proteome</keyword>
<dbReference type="InterPro" id="IPR036188">
    <property type="entry name" value="FAD/NAD-bd_sf"/>
</dbReference>
<proteinExistence type="inferred from homology"/>
<dbReference type="EMBL" id="QKYU01000005">
    <property type="protein sequence ID" value="PZW48357.1"/>
    <property type="molecule type" value="Genomic_DNA"/>
</dbReference>
<reference evidence="8 9" key="1">
    <citation type="submission" date="2018-06" db="EMBL/GenBank/DDBJ databases">
        <title>Genomic Encyclopedia of Archaeal and Bacterial Type Strains, Phase II (KMG-II): from individual species to whole genera.</title>
        <authorList>
            <person name="Goeker M."/>
        </authorList>
    </citation>
    <scope>NUCLEOTIDE SEQUENCE [LARGE SCALE GENOMIC DNA]</scope>
    <source>
        <strain evidence="8 9">DSM 24525</strain>
    </source>
</reference>
<dbReference type="OrthoDB" id="9790035at2"/>
<feature type="domain" description="Amine oxidase" evidence="7">
    <location>
        <begin position="12"/>
        <end position="404"/>
    </location>
</feature>
<dbReference type="InterPro" id="IPR002937">
    <property type="entry name" value="Amino_oxidase"/>
</dbReference>
<dbReference type="PANTHER" id="PTHR10742:SF410">
    <property type="entry name" value="LYSINE-SPECIFIC HISTONE DEMETHYLASE 2"/>
    <property type="match status" value="1"/>
</dbReference>
<comment type="pathway">
    <text evidence="1">Plant hormone metabolism; auxin biosynthesis.</text>
</comment>
<dbReference type="GO" id="GO:0050361">
    <property type="term" value="F:tryptophan 2-monooxygenase activity"/>
    <property type="evidence" value="ECO:0007669"/>
    <property type="project" value="UniProtKB-EC"/>
</dbReference>
<gene>
    <name evidence="8" type="ORF">C8P66_105106</name>
</gene>
<evidence type="ECO:0000313" key="8">
    <source>
        <dbReference type="EMBL" id="PZW48357.1"/>
    </source>
</evidence>
<dbReference type="EC" id="1.13.12.3" evidence="3"/>
<dbReference type="SUPFAM" id="SSF54373">
    <property type="entry name" value="FAD-linked reductases, C-terminal domain"/>
    <property type="match status" value="1"/>
</dbReference>
<dbReference type="Gene3D" id="3.50.50.60">
    <property type="entry name" value="FAD/NAD(P)-binding domain"/>
    <property type="match status" value="1"/>
</dbReference>
<dbReference type="GO" id="GO:0009851">
    <property type="term" value="P:auxin biosynthetic process"/>
    <property type="evidence" value="ECO:0007669"/>
    <property type="project" value="UniProtKB-KW"/>
</dbReference>
<evidence type="ECO:0000256" key="1">
    <source>
        <dbReference type="ARBA" id="ARBA00004814"/>
    </source>
</evidence>
<name>A0A2W7IQA2_9PROT</name>
<comment type="catalytic activity">
    <reaction evidence="6">
        <text>L-tryptophan + O2 = indole-3-acetamide + CO2 + H2O</text>
        <dbReference type="Rhea" id="RHEA:16165"/>
        <dbReference type="ChEBI" id="CHEBI:15377"/>
        <dbReference type="ChEBI" id="CHEBI:15379"/>
        <dbReference type="ChEBI" id="CHEBI:16031"/>
        <dbReference type="ChEBI" id="CHEBI:16526"/>
        <dbReference type="ChEBI" id="CHEBI:57912"/>
        <dbReference type="EC" id="1.13.12.3"/>
    </reaction>
</comment>
<evidence type="ECO:0000256" key="3">
    <source>
        <dbReference type="ARBA" id="ARBA00012535"/>
    </source>
</evidence>
<evidence type="ECO:0000256" key="5">
    <source>
        <dbReference type="ARBA" id="ARBA00023070"/>
    </source>
</evidence>
<evidence type="ECO:0000313" key="9">
    <source>
        <dbReference type="Proteomes" id="UP000249688"/>
    </source>
</evidence>
<comment type="similarity">
    <text evidence="2">Belongs to the tryptophan 2-monooxygenase family.</text>
</comment>
<dbReference type="AlphaFoldDB" id="A0A2W7IQA2"/>
<accession>A0A2W7IQA2</accession>